<protein>
    <recommendedName>
        <fullName evidence="3">Flagellar FliJ protein</fullName>
    </recommendedName>
</protein>
<comment type="caution">
    <text evidence="1">The sequence shown here is derived from an EMBL/GenBank/DDBJ whole genome shotgun (WGS) entry which is preliminary data.</text>
</comment>
<dbReference type="EMBL" id="JALHLG010000009">
    <property type="protein sequence ID" value="MCJ2186987.1"/>
    <property type="molecule type" value="Genomic_DNA"/>
</dbReference>
<dbReference type="Proteomes" id="UP001202281">
    <property type="component" value="Unassembled WGS sequence"/>
</dbReference>
<name>A0ABT0BPN3_9SPHN</name>
<keyword evidence="2" id="KW-1185">Reference proteome</keyword>
<gene>
    <name evidence="1" type="ORF">MTR66_09185</name>
</gene>
<organism evidence="1 2">
    <name type="scientific">Novosphingobium beihaiensis</name>
    <dbReference type="NCBI Taxonomy" id="2930389"/>
    <lineage>
        <taxon>Bacteria</taxon>
        <taxon>Pseudomonadati</taxon>
        <taxon>Pseudomonadota</taxon>
        <taxon>Alphaproteobacteria</taxon>
        <taxon>Sphingomonadales</taxon>
        <taxon>Sphingomonadaceae</taxon>
        <taxon>Novosphingobium</taxon>
    </lineage>
</organism>
<sequence length="136" mass="15423">MTHRLQELQVAHELRTCNAAEGEAASRLREAAARRDAQEHAYVGMMQDAPVSADQIRLSGQLLAIDEQYLKEANQCLITARERVKEAVQTRIVKERQGEQVRRSLTSSLRHWRQAVDQKSIDEVAMLSRLCGEEAL</sequence>
<reference evidence="1 2" key="1">
    <citation type="submission" date="2022-04" db="EMBL/GenBank/DDBJ databases">
        <title>Identification of a novel bacterium isolated from mangrove sediments.</title>
        <authorList>
            <person name="Pan X."/>
        </authorList>
    </citation>
    <scope>NUCLEOTIDE SEQUENCE [LARGE SCALE GENOMIC DNA]</scope>
    <source>
        <strain evidence="1 2">B2638</strain>
    </source>
</reference>
<evidence type="ECO:0000313" key="1">
    <source>
        <dbReference type="EMBL" id="MCJ2186987.1"/>
    </source>
</evidence>
<evidence type="ECO:0000313" key="2">
    <source>
        <dbReference type="Proteomes" id="UP001202281"/>
    </source>
</evidence>
<dbReference type="RefSeq" id="WP_243919990.1">
    <property type="nucleotide sequence ID" value="NZ_JALHLG010000009.1"/>
</dbReference>
<evidence type="ECO:0008006" key="3">
    <source>
        <dbReference type="Google" id="ProtNLM"/>
    </source>
</evidence>
<accession>A0ABT0BPN3</accession>
<proteinExistence type="predicted"/>